<name>A0ABQ2UIG9_9PSEU</name>
<evidence type="ECO:0000313" key="2">
    <source>
        <dbReference type="Proteomes" id="UP000649573"/>
    </source>
</evidence>
<protein>
    <submittedName>
        <fullName evidence="1">Uncharacterized protein</fullName>
    </submittedName>
</protein>
<evidence type="ECO:0000313" key="1">
    <source>
        <dbReference type="EMBL" id="GGU30371.1"/>
    </source>
</evidence>
<organism evidence="1 2">
    <name type="scientific">Lentzea flava</name>
    <dbReference type="NCBI Taxonomy" id="103732"/>
    <lineage>
        <taxon>Bacteria</taxon>
        <taxon>Bacillati</taxon>
        <taxon>Actinomycetota</taxon>
        <taxon>Actinomycetes</taxon>
        <taxon>Pseudonocardiales</taxon>
        <taxon>Pseudonocardiaceae</taxon>
        <taxon>Lentzea</taxon>
    </lineage>
</organism>
<keyword evidence="2" id="KW-1185">Reference proteome</keyword>
<dbReference type="EMBL" id="BMRE01000006">
    <property type="protein sequence ID" value="GGU30371.1"/>
    <property type="molecule type" value="Genomic_DNA"/>
</dbReference>
<proteinExistence type="predicted"/>
<sequence>MIANVEGMPDVLLIGFAPDTIPGFPPGAVAAQLEEGSRRFADLGMAEEQCLIGYGDPDAAATVVEHLKRKPYDAVVVGGGIRKPAEVLELFQTVVNLVHRHQPQAVIAFNSGPTDSADWALKALEQQRA</sequence>
<dbReference type="Proteomes" id="UP000649573">
    <property type="component" value="Unassembled WGS sequence"/>
</dbReference>
<accession>A0ABQ2UIG9</accession>
<gene>
    <name evidence="1" type="ORF">GCM10010178_23340</name>
</gene>
<comment type="caution">
    <text evidence="1">The sequence shown here is derived from an EMBL/GenBank/DDBJ whole genome shotgun (WGS) entry which is preliminary data.</text>
</comment>
<reference evidence="2" key="1">
    <citation type="journal article" date="2019" name="Int. J. Syst. Evol. Microbiol.">
        <title>The Global Catalogue of Microorganisms (GCM) 10K type strain sequencing project: providing services to taxonomists for standard genome sequencing and annotation.</title>
        <authorList>
            <consortium name="The Broad Institute Genomics Platform"/>
            <consortium name="The Broad Institute Genome Sequencing Center for Infectious Disease"/>
            <person name="Wu L."/>
            <person name="Ma J."/>
        </authorList>
    </citation>
    <scope>NUCLEOTIDE SEQUENCE [LARGE SCALE GENOMIC DNA]</scope>
    <source>
        <strain evidence="2">JCM 3296</strain>
    </source>
</reference>